<keyword evidence="3" id="KW-1185">Reference proteome</keyword>
<evidence type="ECO:0000256" key="1">
    <source>
        <dbReference type="SAM" id="MobiDB-lite"/>
    </source>
</evidence>
<feature type="compositionally biased region" description="Basic and acidic residues" evidence="1">
    <location>
        <begin position="91"/>
        <end position="101"/>
    </location>
</feature>
<dbReference type="PANTHER" id="PTHR38119:SF1">
    <property type="entry name" value="BTB DOMAIN-CONTAINING PROTEIN"/>
    <property type="match status" value="1"/>
</dbReference>
<feature type="region of interest" description="Disordered" evidence="1">
    <location>
        <begin position="91"/>
        <end position="110"/>
    </location>
</feature>
<gene>
    <name evidence="2" type="ORF">N0V83_007645</name>
</gene>
<sequence length="458" mass="51003">MKKRSRSQSPAAPHYPITPGPLKDPSTGSSLKASSEPLPSVKPYHTPPESFPIFRSGDVYIQSKLAKPSKNWQLQSDVLARHSSWFARSLEQDQKQEDSNKNDQPTSYSYTIEDTGLVRQQVKGDESLHKLLDNESVLGMKVELEETKDSTSTTKEPSTLTTTPASASPPKAPRDLIYNQVFGAFYNIPPSIPINSISAACTHSEQLVELAHNLGCLHLITSHISTALLSYRQILFTAIKDDPARWLLLSLKLQNDNIYTESLIHLAGAHPCWPWPTPTKRTHLPDSTRRLIAKKSSELDQACLEAERSLLLLTIRIGRTSNSSPVQPEDPSHFPTWFVVQSYRDILARELHALESSKSAALKRGTMFRKIWRGGSAYMDYEEMRRLMEQIMPSAVENLSEDLALLKEFAGGIVDDLARNEAMVDVEACGVGWLTCVRVERGSDIPWRNGGGGEKSEG</sequence>
<dbReference type="AlphaFoldDB" id="A0A9W9CJM4"/>
<dbReference type="EMBL" id="JAPEUY010000013">
    <property type="protein sequence ID" value="KAJ4367115.1"/>
    <property type="molecule type" value="Genomic_DNA"/>
</dbReference>
<evidence type="ECO:0000313" key="3">
    <source>
        <dbReference type="Proteomes" id="UP001140560"/>
    </source>
</evidence>
<dbReference type="PANTHER" id="PTHR38119">
    <property type="entry name" value="BTB DOMAIN-CONTAINING PROTEIN-RELATED"/>
    <property type="match status" value="1"/>
</dbReference>
<organism evidence="2 3">
    <name type="scientific">Neocucurbitaria cava</name>
    <dbReference type="NCBI Taxonomy" id="798079"/>
    <lineage>
        <taxon>Eukaryota</taxon>
        <taxon>Fungi</taxon>
        <taxon>Dikarya</taxon>
        <taxon>Ascomycota</taxon>
        <taxon>Pezizomycotina</taxon>
        <taxon>Dothideomycetes</taxon>
        <taxon>Pleosporomycetidae</taxon>
        <taxon>Pleosporales</taxon>
        <taxon>Pleosporineae</taxon>
        <taxon>Cucurbitariaceae</taxon>
        <taxon>Neocucurbitaria</taxon>
    </lineage>
</organism>
<proteinExistence type="predicted"/>
<feature type="region of interest" description="Disordered" evidence="1">
    <location>
        <begin position="144"/>
        <end position="170"/>
    </location>
</feature>
<evidence type="ECO:0000313" key="2">
    <source>
        <dbReference type="EMBL" id="KAJ4367115.1"/>
    </source>
</evidence>
<dbReference type="Proteomes" id="UP001140560">
    <property type="component" value="Unassembled WGS sequence"/>
</dbReference>
<comment type="caution">
    <text evidence="2">The sequence shown here is derived from an EMBL/GenBank/DDBJ whole genome shotgun (WGS) entry which is preliminary data.</text>
</comment>
<feature type="region of interest" description="Disordered" evidence="1">
    <location>
        <begin position="1"/>
        <end position="52"/>
    </location>
</feature>
<reference evidence="2" key="1">
    <citation type="submission" date="2022-10" db="EMBL/GenBank/DDBJ databases">
        <title>Tapping the CABI collections for fungal endophytes: first genome assemblies for Collariella, Neodidymelliopsis, Ascochyta clinopodiicola, Didymella pomorum, Didymosphaeria variabile, Neocosmospora piperis and Neocucurbitaria cava.</title>
        <authorList>
            <person name="Hill R."/>
        </authorList>
    </citation>
    <scope>NUCLEOTIDE SEQUENCE</scope>
    <source>
        <strain evidence="2">IMI 356814</strain>
    </source>
</reference>
<name>A0A9W9CJM4_9PLEO</name>
<feature type="compositionally biased region" description="Low complexity" evidence="1">
    <location>
        <begin position="150"/>
        <end position="169"/>
    </location>
</feature>
<dbReference type="OrthoDB" id="5280838at2759"/>
<protein>
    <submittedName>
        <fullName evidence="2">Uncharacterized protein</fullName>
    </submittedName>
</protein>
<accession>A0A9W9CJM4</accession>